<feature type="domain" description="HTH lysR-type" evidence="5">
    <location>
        <begin position="1"/>
        <end position="58"/>
    </location>
</feature>
<comment type="similarity">
    <text evidence="1">Belongs to the LysR transcriptional regulatory family.</text>
</comment>
<organism evidence="6 7">
    <name type="scientific">Roseibium polysiphoniae</name>
    <dbReference type="NCBI Taxonomy" id="2571221"/>
    <lineage>
        <taxon>Bacteria</taxon>
        <taxon>Pseudomonadati</taxon>
        <taxon>Pseudomonadota</taxon>
        <taxon>Alphaproteobacteria</taxon>
        <taxon>Hyphomicrobiales</taxon>
        <taxon>Stappiaceae</taxon>
        <taxon>Roseibium</taxon>
    </lineage>
</organism>
<keyword evidence="3" id="KW-0238">DNA-binding</keyword>
<dbReference type="PANTHER" id="PTHR30126:SF2">
    <property type="entry name" value="HTH-TYPE TRANSCRIPTIONAL REGULATOR YJIE"/>
    <property type="match status" value="1"/>
</dbReference>
<name>A0ABR9C8G6_9HYPH</name>
<keyword evidence="2" id="KW-0805">Transcription regulation</keyword>
<evidence type="ECO:0000256" key="1">
    <source>
        <dbReference type="ARBA" id="ARBA00009437"/>
    </source>
</evidence>
<evidence type="ECO:0000313" key="6">
    <source>
        <dbReference type="EMBL" id="MBD8876206.1"/>
    </source>
</evidence>
<dbReference type="SUPFAM" id="SSF46785">
    <property type="entry name" value="Winged helix' DNA-binding domain"/>
    <property type="match status" value="1"/>
</dbReference>
<dbReference type="Proteomes" id="UP000615687">
    <property type="component" value="Unassembled WGS sequence"/>
</dbReference>
<evidence type="ECO:0000313" key="7">
    <source>
        <dbReference type="Proteomes" id="UP000615687"/>
    </source>
</evidence>
<keyword evidence="4" id="KW-0804">Transcription</keyword>
<evidence type="ECO:0000256" key="3">
    <source>
        <dbReference type="ARBA" id="ARBA00023125"/>
    </source>
</evidence>
<dbReference type="Pfam" id="PF03466">
    <property type="entry name" value="LysR_substrate"/>
    <property type="match status" value="1"/>
</dbReference>
<dbReference type="CDD" id="cd05466">
    <property type="entry name" value="PBP2_LTTR_substrate"/>
    <property type="match status" value="1"/>
</dbReference>
<evidence type="ECO:0000256" key="2">
    <source>
        <dbReference type="ARBA" id="ARBA00023015"/>
    </source>
</evidence>
<evidence type="ECO:0000259" key="5">
    <source>
        <dbReference type="PROSITE" id="PS50931"/>
    </source>
</evidence>
<reference evidence="6 7" key="1">
    <citation type="submission" date="2020-09" db="EMBL/GenBank/DDBJ databases">
        <title>The genome sequence of type strain Labrenzia polysiphoniae KACC 19711.</title>
        <authorList>
            <person name="Liu Y."/>
        </authorList>
    </citation>
    <scope>NUCLEOTIDE SEQUENCE [LARGE SCALE GENOMIC DNA]</scope>
    <source>
        <strain evidence="6 7">KACC 19711</strain>
    </source>
</reference>
<gene>
    <name evidence="6" type="ORF">IG617_07910</name>
</gene>
<dbReference type="Pfam" id="PF00126">
    <property type="entry name" value="HTH_1"/>
    <property type="match status" value="1"/>
</dbReference>
<dbReference type="RefSeq" id="WP_192108697.1">
    <property type="nucleotide sequence ID" value="NZ_JACYXJ010000003.1"/>
</dbReference>
<dbReference type="InterPro" id="IPR036390">
    <property type="entry name" value="WH_DNA-bd_sf"/>
</dbReference>
<proteinExistence type="inferred from homology"/>
<evidence type="ECO:0000256" key="4">
    <source>
        <dbReference type="ARBA" id="ARBA00023163"/>
    </source>
</evidence>
<dbReference type="PANTHER" id="PTHR30126">
    <property type="entry name" value="HTH-TYPE TRANSCRIPTIONAL REGULATOR"/>
    <property type="match status" value="1"/>
</dbReference>
<dbReference type="SUPFAM" id="SSF53850">
    <property type="entry name" value="Periplasmic binding protein-like II"/>
    <property type="match status" value="1"/>
</dbReference>
<dbReference type="Gene3D" id="1.10.10.10">
    <property type="entry name" value="Winged helix-like DNA-binding domain superfamily/Winged helix DNA-binding domain"/>
    <property type="match status" value="1"/>
</dbReference>
<keyword evidence="7" id="KW-1185">Reference proteome</keyword>
<dbReference type="EMBL" id="JACYXJ010000003">
    <property type="protein sequence ID" value="MBD8876206.1"/>
    <property type="molecule type" value="Genomic_DNA"/>
</dbReference>
<sequence length="306" mass="33338">MEITWLEDLIELDAARNFSVAAAARNITQPAFSRRIRALENWVGTQLIDRSAYPVKLTQAGEIVLENARTLSKEIYRLRDECLDLSSPGADTLSVSAMHSIVLSIYPEYALNLQRLIGPFATRMTATDYYDCLESLSLGRCELAICYAHILGPKIQSSGQFQTQVLMKDSLVLVTTPDLAEEMETALAAPSSGATLPLVSYSSGCFLGKMQEVLTKHYNARGLGFHTVFENSMSEAVKRMILVGAGIGWLPESVIKDELKHGALSVLTGSAAELELDVALMRKHAAGSPLMERIWDLAVAGAVSAE</sequence>
<protein>
    <submittedName>
        <fullName evidence="6">LysR family transcriptional regulator</fullName>
    </submittedName>
</protein>
<dbReference type="Gene3D" id="3.40.190.290">
    <property type="match status" value="1"/>
</dbReference>
<dbReference type="InterPro" id="IPR000847">
    <property type="entry name" value="LysR_HTH_N"/>
</dbReference>
<dbReference type="InterPro" id="IPR036388">
    <property type="entry name" value="WH-like_DNA-bd_sf"/>
</dbReference>
<dbReference type="InterPro" id="IPR005119">
    <property type="entry name" value="LysR_subst-bd"/>
</dbReference>
<dbReference type="PROSITE" id="PS50931">
    <property type="entry name" value="HTH_LYSR"/>
    <property type="match status" value="1"/>
</dbReference>
<accession>A0ABR9C8G6</accession>
<comment type="caution">
    <text evidence="6">The sequence shown here is derived from an EMBL/GenBank/DDBJ whole genome shotgun (WGS) entry which is preliminary data.</text>
</comment>
<dbReference type="PRINTS" id="PR00039">
    <property type="entry name" value="HTHLYSR"/>
</dbReference>